<dbReference type="RefSeq" id="WP_144116394.1">
    <property type="nucleotide sequence ID" value="NZ_JACHGE010000006.1"/>
</dbReference>
<dbReference type="Gene3D" id="3.40.50.1700">
    <property type="entry name" value="Glycoside hydrolase family 3 C-terminal domain"/>
    <property type="match status" value="1"/>
</dbReference>
<dbReference type="Gene3D" id="3.20.20.300">
    <property type="entry name" value="Glycoside hydrolase, family 3, N-terminal domain"/>
    <property type="match status" value="1"/>
</dbReference>
<evidence type="ECO:0000313" key="5">
    <source>
        <dbReference type="EMBL" id="TSJ76016.1"/>
    </source>
</evidence>
<feature type="domain" description="Fibronectin type III-like" evidence="3">
    <location>
        <begin position="676"/>
        <end position="745"/>
    </location>
</feature>
<proteinExistence type="inferred from homology"/>
<evidence type="ECO:0000313" key="6">
    <source>
        <dbReference type="Proteomes" id="UP000315145"/>
    </source>
</evidence>
<dbReference type="SUPFAM" id="SSF51445">
    <property type="entry name" value="(Trans)glycosidases"/>
    <property type="match status" value="1"/>
</dbReference>
<evidence type="ECO:0000256" key="1">
    <source>
        <dbReference type="ARBA" id="ARBA00005336"/>
    </source>
</evidence>
<dbReference type="Pfam" id="PF00933">
    <property type="entry name" value="Glyco_hydro_3"/>
    <property type="match status" value="1"/>
</dbReference>
<dbReference type="GO" id="GO:0008422">
    <property type="term" value="F:beta-glucosidase activity"/>
    <property type="evidence" value="ECO:0007669"/>
    <property type="project" value="UniProtKB-ARBA"/>
</dbReference>
<dbReference type="EMBL" id="VMBF01000005">
    <property type="protein sequence ID" value="TSJ76016.1"/>
    <property type="molecule type" value="Genomic_DNA"/>
</dbReference>
<sequence>MKKLFILPLTLLSIIFYSCGESSSSSKDYKDASLAIEDRVEALLPLMSLEEKVAQMRIFHANIGVKHDENGKLTLSDKVIEKLKIGIAGIKNPGEHIDAVAAAKLNNELQKYIIENNRWGIPALFVTESYNGVDAEGCTKFGRPMTSAASFNPVLVRRQWDVVGREARLRGMHMCHSPEADLVRDPRFGRMSEAFGEDTYLTTQMVKNAIIGVQGNYEGLGNGTHIGAVAKHFAGYGQVLGGSNFAAIEISERTLIDEIYPPFEAAVKEAKTLGIMASHGDLNGVASHGNPELLTGVLRDQWGFEGYVVSDSNDIARLFYFMNVAESPEAAAQMGLEAGIDIDLYAEDSYAYLPEMVKKNPELEKLIDRSVRRVLRTKFILGLFDNPYIDIEEVEKGVRAESSLELARESDLESIILLKNEDKALPLSKDKTLSVALLGPLLKENTKQMFETVAGSNVKFIAEKGFQLTNQKGGAPELLDRDPKAIASLVNKAKAADVSILFLGGDEFTSKEAYFSSSTLGDRATIDPVGPQDELVERIKALGKPIIVVLKHRRTLSINTIAEKADAILDAWDLSEFGDESAAKIIFGEVSPSGKSPVTIPRSIGQIPFHYSMKEINYKKEYLFLGQGPLYPFGHGLSYGEFEYSDITISNPEITPNTELEVSVKVTNNGSIKAKEVVQMYIKDEIGSVTRPDKELKGFEKIELNPGESKTVSFTITPKMLEFTGVSMKKVLEAGDYTVKIGTSSQKYLETTFKLNK</sequence>
<dbReference type="GO" id="GO:0005975">
    <property type="term" value="P:carbohydrate metabolic process"/>
    <property type="evidence" value="ECO:0007669"/>
    <property type="project" value="InterPro"/>
</dbReference>
<dbReference type="PANTHER" id="PTHR42715">
    <property type="entry name" value="BETA-GLUCOSIDASE"/>
    <property type="match status" value="1"/>
</dbReference>
<dbReference type="InterPro" id="IPR013783">
    <property type="entry name" value="Ig-like_fold"/>
</dbReference>
<dbReference type="Gene3D" id="2.60.40.10">
    <property type="entry name" value="Immunoglobulins"/>
    <property type="match status" value="1"/>
</dbReference>
<dbReference type="InterPro" id="IPR036881">
    <property type="entry name" value="Glyco_hydro_3_C_sf"/>
</dbReference>
<dbReference type="SMART" id="SM01217">
    <property type="entry name" value="Fn3_like"/>
    <property type="match status" value="1"/>
</dbReference>
<name>A0A5M7BBY6_9FLAO</name>
<keyword evidence="2" id="KW-0378">Hydrolase</keyword>
<dbReference type="Proteomes" id="UP000322315">
    <property type="component" value="Unassembled WGS sequence"/>
</dbReference>
<dbReference type="SUPFAM" id="SSF52279">
    <property type="entry name" value="Beta-D-glucan exohydrolase, C-terminal domain"/>
    <property type="match status" value="1"/>
</dbReference>
<dbReference type="Pfam" id="PF14310">
    <property type="entry name" value="Fn3-like"/>
    <property type="match status" value="1"/>
</dbReference>
<gene>
    <name evidence="4" type="ORF">F2B50_09245</name>
    <name evidence="5" type="ORF">FPF71_09245</name>
</gene>
<evidence type="ECO:0000313" key="7">
    <source>
        <dbReference type="Proteomes" id="UP000322315"/>
    </source>
</evidence>
<evidence type="ECO:0000313" key="4">
    <source>
        <dbReference type="EMBL" id="KAA5824851.1"/>
    </source>
</evidence>
<dbReference type="PANTHER" id="PTHR42715:SF10">
    <property type="entry name" value="BETA-GLUCOSIDASE"/>
    <property type="match status" value="1"/>
</dbReference>
<dbReference type="Proteomes" id="UP000315145">
    <property type="component" value="Unassembled WGS sequence"/>
</dbReference>
<dbReference type="InterPro" id="IPR017853">
    <property type="entry name" value="GH"/>
</dbReference>
<dbReference type="InterPro" id="IPR026891">
    <property type="entry name" value="Fn3-like"/>
</dbReference>
<evidence type="ECO:0000259" key="3">
    <source>
        <dbReference type="SMART" id="SM01217"/>
    </source>
</evidence>
<dbReference type="EMBL" id="VWRS01000005">
    <property type="protein sequence ID" value="KAA5824851.1"/>
    <property type="molecule type" value="Genomic_DNA"/>
</dbReference>
<protein>
    <submittedName>
        <fullName evidence="4">Beta-glucosidase</fullName>
    </submittedName>
</protein>
<reference evidence="4" key="3">
    <citation type="submission" date="2019-09" db="EMBL/GenBank/DDBJ databases">
        <authorList>
            <person name="Zhang D.-C."/>
        </authorList>
    </citation>
    <scope>NUCLEOTIDE SEQUENCE</scope>
    <source>
        <strain evidence="4">RU-4-M-4</strain>
    </source>
</reference>
<reference evidence="5 6" key="2">
    <citation type="submission" date="2019-07" db="EMBL/GenBank/DDBJ databases">
        <title>Algibacter marinivivus sp. nov., isolated from the surface of a marine red alga.</title>
        <authorList>
            <person name="Zhong X."/>
            <person name="Xu W."/>
            <person name="Zhang Y."/>
            <person name="Zhang Q."/>
            <person name="Du Z."/>
        </authorList>
    </citation>
    <scope>NUCLEOTIDE SEQUENCE [LARGE SCALE GENOMIC DNA]</scope>
    <source>
        <strain evidence="5 6">RU-4-M-4</strain>
    </source>
</reference>
<reference evidence="4 7" key="1">
    <citation type="journal article" date="2015" name="Int. J. Syst. Evol. Microbiol.">
        <title>Algibacter amylolyticus sp. nov., isolated from intertidal sediment.</title>
        <authorList>
            <person name="Zhang D.C."/>
            <person name="Wu J."/>
            <person name="Neuner K."/>
            <person name="Yao J."/>
            <person name="Margesin R."/>
        </authorList>
    </citation>
    <scope>NUCLEOTIDE SEQUENCE [LARGE SCALE GENOMIC DNA]</scope>
    <source>
        <strain evidence="4 7">RU-4-M-4</strain>
    </source>
</reference>
<comment type="similarity">
    <text evidence="1">Belongs to the glycosyl hydrolase 3 family.</text>
</comment>
<dbReference type="PRINTS" id="PR00133">
    <property type="entry name" value="GLHYDRLASE3"/>
</dbReference>
<dbReference type="InterPro" id="IPR002772">
    <property type="entry name" value="Glyco_hydro_3_C"/>
</dbReference>
<dbReference type="OrthoDB" id="9805821at2"/>
<dbReference type="InterPro" id="IPR001764">
    <property type="entry name" value="Glyco_hydro_3_N"/>
</dbReference>
<accession>A0A5M7BBY6</accession>
<dbReference type="Pfam" id="PF01915">
    <property type="entry name" value="Glyco_hydro_3_C"/>
    <property type="match status" value="1"/>
</dbReference>
<dbReference type="InterPro" id="IPR050288">
    <property type="entry name" value="Cellulose_deg_GH3"/>
</dbReference>
<organism evidence="4 7">
    <name type="scientific">Algibacter amylolyticus</name>
    <dbReference type="NCBI Taxonomy" id="1608400"/>
    <lineage>
        <taxon>Bacteria</taxon>
        <taxon>Pseudomonadati</taxon>
        <taxon>Bacteroidota</taxon>
        <taxon>Flavobacteriia</taxon>
        <taxon>Flavobacteriales</taxon>
        <taxon>Flavobacteriaceae</taxon>
        <taxon>Algibacter</taxon>
    </lineage>
</organism>
<dbReference type="AlphaFoldDB" id="A0A5M7BBY6"/>
<keyword evidence="6" id="KW-1185">Reference proteome</keyword>
<dbReference type="PROSITE" id="PS51257">
    <property type="entry name" value="PROKAR_LIPOPROTEIN"/>
    <property type="match status" value="1"/>
</dbReference>
<dbReference type="FunFam" id="2.60.40.10:FF:000495">
    <property type="entry name" value="Periplasmic beta-glucosidase"/>
    <property type="match status" value="1"/>
</dbReference>
<comment type="caution">
    <text evidence="4">The sequence shown here is derived from an EMBL/GenBank/DDBJ whole genome shotgun (WGS) entry which is preliminary data.</text>
</comment>
<evidence type="ECO:0000256" key="2">
    <source>
        <dbReference type="ARBA" id="ARBA00022801"/>
    </source>
</evidence>
<dbReference type="InterPro" id="IPR036962">
    <property type="entry name" value="Glyco_hydro_3_N_sf"/>
</dbReference>